<feature type="binding site" evidence="3">
    <location>
        <position position="100"/>
    </location>
    <ligand>
        <name>substrate</name>
    </ligand>
</feature>
<comment type="similarity">
    <text evidence="1">Belongs to the SMP-30/CGR1 family.</text>
</comment>
<feature type="binding site" evidence="3">
    <location>
        <position position="199"/>
    </location>
    <ligand>
        <name>a divalent metal cation</name>
        <dbReference type="ChEBI" id="CHEBI:60240"/>
    </ligand>
</feature>
<evidence type="ECO:0000256" key="1">
    <source>
        <dbReference type="ARBA" id="ARBA00008853"/>
    </source>
</evidence>
<dbReference type="PATRIC" id="fig|1217710.3.peg.1416"/>
<dbReference type="Gene3D" id="2.120.10.30">
    <property type="entry name" value="TolB, C-terminal domain"/>
    <property type="match status" value="1"/>
</dbReference>
<evidence type="ECO:0000256" key="3">
    <source>
        <dbReference type="PIRSR" id="PIRSR605511-2"/>
    </source>
</evidence>
<dbReference type="PRINTS" id="PR01790">
    <property type="entry name" value="SMP30FAMILY"/>
</dbReference>
<dbReference type="InterPro" id="IPR011042">
    <property type="entry name" value="6-blade_b-propeller_TolB-like"/>
</dbReference>
<dbReference type="SUPFAM" id="SSF63829">
    <property type="entry name" value="Calcium-dependent phosphotriesterase"/>
    <property type="match status" value="1"/>
</dbReference>
<dbReference type="InterPro" id="IPR005511">
    <property type="entry name" value="SMP-30"/>
</dbReference>
<accession>N8WW77</accession>
<evidence type="ECO:0000313" key="5">
    <source>
        <dbReference type="EMBL" id="ENU99522.1"/>
    </source>
</evidence>
<dbReference type="GO" id="GO:0004341">
    <property type="term" value="F:gluconolactonase activity"/>
    <property type="evidence" value="ECO:0007669"/>
    <property type="project" value="TreeGrafter"/>
</dbReference>
<feature type="domain" description="SMP-30/Gluconolactonase/LRE-like region" evidence="4">
    <location>
        <begin position="14"/>
        <end position="257"/>
    </location>
</feature>
<proteinExistence type="inferred from homology"/>
<dbReference type="AlphaFoldDB" id="N8WW77"/>
<comment type="caution">
    <text evidence="5">The sequence shown here is derived from an EMBL/GenBank/DDBJ whole genome shotgun (WGS) entry which is preliminary data.</text>
</comment>
<comment type="cofactor">
    <cofactor evidence="3">
        <name>Zn(2+)</name>
        <dbReference type="ChEBI" id="CHEBI:29105"/>
    </cofactor>
    <text evidence="3">Binds 1 divalent metal cation per subunit.</text>
</comment>
<name>N8WW77_9GAMM</name>
<reference evidence="5 6" key="1">
    <citation type="submission" date="2013-02" db="EMBL/GenBank/DDBJ databases">
        <title>The Genome Sequence of Acinetobacter sp. NIPH 899.</title>
        <authorList>
            <consortium name="The Broad Institute Genome Sequencing Platform"/>
            <consortium name="The Broad Institute Genome Sequencing Center for Infectious Disease"/>
            <person name="Cerqueira G."/>
            <person name="Feldgarden M."/>
            <person name="Courvalin P."/>
            <person name="Perichon B."/>
            <person name="Grillot-Courvalin C."/>
            <person name="Clermont D."/>
            <person name="Rocha E."/>
            <person name="Yoon E.-J."/>
            <person name="Nemec A."/>
            <person name="Walker B."/>
            <person name="Young S.K."/>
            <person name="Zeng Q."/>
            <person name="Gargeya S."/>
            <person name="Fitzgerald M."/>
            <person name="Haas B."/>
            <person name="Abouelleil A."/>
            <person name="Alvarado L."/>
            <person name="Arachchi H.M."/>
            <person name="Berlin A.M."/>
            <person name="Chapman S.B."/>
            <person name="Dewar J."/>
            <person name="Goldberg J."/>
            <person name="Griggs A."/>
            <person name="Gujja S."/>
            <person name="Hansen M."/>
            <person name="Howarth C."/>
            <person name="Imamovic A."/>
            <person name="Larimer J."/>
            <person name="McCowan C."/>
            <person name="Murphy C."/>
            <person name="Neiman D."/>
            <person name="Pearson M."/>
            <person name="Priest M."/>
            <person name="Roberts A."/>
            <person name="Saif S."/>
            <person name="Shea T."/>
            <person name="Sisk P."/>
            <person name="Sykes S."/>
            <person name="Wortman J."/>
            <person name="Nusbaum C."/>
            <person name="Birren B."/>
        </authorList>
    </citation>
    <scope>NUCLEOTIDE SEQUENCE [LARGE SCALE GENOMIC DNA]</scope>
    <source>
        <strain evidence="5 6">NIPH 899</strain>
    </source>
</reference>
<dbReference type="GO" id="GO:0005509">
    <property type="term" value="F:calcium ion binding"/>
    <property type="evidence" value="ECO:0007669"/>
    <property type="project" value="TreeGrafter"/>
</dbReference>
<organism evidence="5 6">
    <name type="scientific">Acinetobacter variabilis</name>
    <dbReference type="NCBI Taxonomy" id="70346"/>
    <lineage>
        <taxon>Bacteria</taxon>
        <taxon>Pseudomonadati</taxon>
        <taxon>Pseudomonadota</taxon>
        <taxon>Gammaproteobacteria</taxon>
        <taxon>Moraxellales</taxon>
        <taxon>Moraxellaceae</taxon>
        <taxon>Acinetobacter</taxon>
    </lineage>
</organism>
<feature type="binding site" evidence="3">
    <location>
        <position position="148"/>
    </location>
    <ligand>
        <name>a divalent metal cation</name>
        <dbReference type="ChEBI" id="CHEBI:60240"/>
    </ligand>
</feature>
<evidence type="ECO:0000259" key="4">
    <source>
        <dbReference type="Pfam" id="PF08450"/>
    </source>
</evidence>
<sequence length="293" mass="32941">MVYVALQVLLCPRLGEVPTWDPVRQRLFWVDIFDGRLFSCDEQGKDLKAWETLQKIGSYALRENHNGAIVALENGLHSLDFDTGDLDFIYHPEPDMPFNRLNDGGVDRQGRFVFGSMNRMEEDKTASLYRLNTDMTVQKLEENINTSNGICWNPKGDKFYFTDTWQGEIWSYDYASSDTALTNKQIFSKIDTQDGGSADGSTVDSEGYVWSAKVYSGQLVRYAPDGTIDRIIKMPVKKVTSLAFGGKNLDVLFVTSMSQPPLPRFPGDNQLRGSVFAIYGLGIQGVAETYFKG</sequence>
<dbReference type="Proteomes" id="UP000013070">
    <property type="component" value="Unassembled WGS sequence"/>
</dbReference>
<dbReference type="GO" id="GO:0019853">
    <property type="term" value="P:L-ascorbic acid biosynthetic process"/>
    <property type="evidence" value="ECO:0007669"/>
    <property type="project" value="TreeGrafter"/>
</dbReference>
<dbReference type="InterPro" id="IPR013658">
    <property type="entry name" value="SGL"/>
</dbReference>
<dbReference type="HOGENOM" id="CLU_036110_3_1_6"/>
<dbReference type="EMBL" id="APPE01000048">
    <property type="protein sequence ID" value="ENU99522.1"/>
    <property type="molecule type" value="Genomic_DNA"/>
</dbReference>
<dbReference type="PANTHER" id="PTHR10907">
    <property type="entry name" value="REGUCALCIN"/>
    <property type="match status" value="1"/>
</dbReference>
<dbReference type="PANTHER" id="PTHR10907:SF47">
    <property type="entry name" value="REGUCALCIN"/>
    <property type="match status" value="1"/>
</dbReference>
<feature type="active site" description="Proton donor/acceptor" evidence="2">
    <location>
        <position position="199"/>
    </location>
</feature>
<protein>
    <recommendedName>
        <fullName evidence="4">SMP-30/Gluconolactonase/LRE-like region domain-containing protein</fullName>
    </recommendedName>
</protein>
<feature type="binding site" evidence="3">
    <location>
        <position position="16"/>
    </location>
    <ligand>
        <name>a divalent metal cation</name>
        <dbReference type="ChEBI" id="CHEBI:60240"/>
    </ligand>
</feature>
<feature type="binding site" evidence="3">
    <location>
        <position position="102"/>
    </location>
    <ligand>
        <name>substrate</name>
    </ligand>
</feature>
<keyword evidence="6" id="KW-1185">Reference proteome</keyword>
<keyword evidence="3" id="KW-0862">Zinc</keyword>
<evidence type="ECO:0000313" key="6">
    <source>
        <dbReference type="Proteomes" id="UP000013070"/>
    </source>
</evidence>
<dbReference type="eggNOG" id="COG3386">
    <property type="taxonomic scope" value="Bacteria"/>
</dbReference>
<keyword evidence="3" id="KW-0479">Metal-binding</keyword>
<dbReference type="RefSeq" id="WP_004782550.1">
    <property type="nucleotide sequence ID" value="NZ_KB849403.1"/>
</dbReference>
<gene>
    <name evidence="5" type="ORF">F969_01498</name>
</gene>
<dbReference type="Pfam" id="PF08450">
    <property type="entry name" value="SGL"/>
    <property type="match status" value="1"/>
</dbReference>
<evidence type="ECO:0000256" key="2">
    <source>
        <dbReference type="PIRSR" id="PIRSR605511-1"/>
    </source>
</evidence>